<dbReference type="Proteomes" id="UP001310594">
    <property type="component" value="Unassembled WGS sequence"/>
</dbReference>
<evidence type="ECO:0000313" key="2">
    <source>
        <dbReference type="Proteomes" id="UP001310594"/>
    </source>
</evidence>
<organism evidence="1 2">
    <name type="scientific">Elasticomyces elasticus</name>
    <dbReference type="NCBI Taxonomy" id="574655"/>
    <lineage>
        <taxon>Eukaryota</taxon>
        <taxon>Fungi</taxon>
        <taxon>Dikarya</taxon>
        <taxon>Ascomycota</taxon>
        <taxon>Pezizomycotina</taxon>
        <taxon>Dothideomycetes</taxon>
        <taxon>Dothideomycetidae</taxon>
        <taxon>Mycosphaerellales</taxon>
        <taxon>Teratosphaeriaceae</taxon>
        <taxon>Elasticomyces</taxon>
    </lineage>
</organism>
<accession>A0AAN7ZYX2</accession>
<name>A0AAN7ZYX2_9PEZI</name>
<dbReference type="EMBL" id="JAVRQU010000013">
    <property type="protein sequence ID" value="KAK5695878.1"/>
    <property type="molecule type" value="Genomic_DNA"/>
</dbReference>
<dbReference type="InterPro" id="IPR021276">
    <property type="entry name" value="DUF2855"/>
</dbReference>
<dbReference type="Pfam" id="PF11017">
    <property type="entry name" value="DUF2855"/>
    <property type="match status" value="1"/>
</dbReference>
<comment type="caution">
    <text evidence="1">The sequence shown here is derived from an EMBL/GenBank/DDBJ whole genome shotgun (WGS) entry which is preliminary data.</text>
</comment>
<evidence type="ECO:0000313" key="1">
    <source>
        <dbReference type="EMBL" id="KAK5695878.1"/>
    </source>
</evidence>
<gene>
    <name evidence="1" type="ORF">LTR97_008298</name>
</gene>
<reference evidence="1" key="1">
    <citation type="submission" date="2023-08" db="EMBL/GenBank/DDBJ databases">
        <title>Black Yeasts Isolated from many extreme environments.</title>
        <authorList>
            <person name="Coleine C."/>
            <person name="Stajich J.E."/>
            <person name="Selbmann L."/>
        </authorList>
    </citation>
    <scope>NUCLEOTIDE SEQUENCE</scope>
    <source>
        <strain evidence="1">CCFEE 5810</strain>
    </source>
</reference>
<dbReference type="AlphaFoldDB" id="A0AAN7ZYX2"/>
<proteinExistence type="predicted"/>
<protein>
    <submittedName>
        <fullName evidence="1">Uncharacterized protein</fullName>
    </submittedName>
</protein>
<sequence>MAEISVIQVLDKKHYHTQELVSLPDEAPYSPLGPSSIRMRTKVLGLSTNNFTYAKLGSLIGWWDVHPLPPSTPAPFNDAAKYGRINAWGFGEILESTLPSVPAGSYLWGYLPIGTLAQDLEVRDADAQGQVVITSPSRSKTMSIYNRYIVFPPSLRHDIEAKTDSVGYDVLVRVMFETAYLIADYAFPANPQEAVAAIFNKDAWTAQNADLTGATIIILAPGAKVGISLAHLLKNRGYKAKQVIAATSEYSVDFVKSLPMFDGVVLTSEAPDQILSQFKVGAGDKVVLFDCGGRGDVGRRWSAALAGLIKNFLHIPIGGGDTSEVPAEAILSAFQQPSPEHVKRASASDLREAAIAKDGEQKYFDGLEAAWKAFKQQGIPRFELRWGEGMEDVRDGWEMLATNKAPPSEGLVYVI</sequence>